<evidence type="ECO:0000256" key="2">
    <source>
        <dbReference type="ARBA" id="ARBA00022730"/>
    </source>
</evidence>
<dbReference type="InterPro" id="IPR036510">
    <property type="entry name" value="Ribosomal_bS20_sf"/>
</dbReference>
<dbReference type="NCBIfam" id="TIGR00029">
    <property type="entry name" value="S20"/>
    <property type="match status" value="1"/>
</dbReference>
<keyword evidence="5 7" id="KW-0687">Ribonucleoprotein</keyword>
<organism evidence="8 9">
    <name type="scientific">candidate division CSSED10-310 bacterium</name>
    <dbReference type="NCBI Taxonomy" id="2855610"/>
    <lineage>
        <taxon>Bacteria</taxon>
        <taxon>Bacteria division CSSED10-310</taxon>
    </lineage>
</organism>
<keyword evidence="3 7" id="KW-0694">RNA-binding</keyword>
<protein>
    <recommendedName>
        <fullName evidence="6 7">Small ribosomal subunit protein bS20</fullName>
    </recommendedName>
</protein>
<dbReference type="InterPro" id="IPR002583">
    <property type="entry name" value="Ribosomal_bS20"/>
</dbReference>
<dbReference type="PANTHER" id="PTHR33398">
    <property type="entry name" value="30S RIBOSOMAL PROTEIN S20"/>
    <property type="match status" value="1"/>
</dbReference>
<evidence type="ECO:0000256" key="7">
    <source>
        <dbReference type="HAMAP-Rule" id="MF_00500"/>
    </source>
</evidence>
<accession>A0ABV6YZ03</accession>
<evidence type="ECO:0000313" key="8">
    <source>
        <dbReference type="EMBL" id="MFC1851432.1"/>
    </source>
</evidence>
<keyword evidence="9" id="KW-1185">Reference proteome</keyword>
<keyword evidence="4 7" id="KW-0689">Ribosomal protein</keyword>
<dbReference type="EMBL" id="JBHPBY010000188">
    <property type="protein sequence ID" value="MFC1851432.1"/>
    <property type="molecule type" value="Genomic_DNA"/>
</dbReference>
<sequence>MAHSRSTKKRIRQNIKNRVRNRHHVSQLRNIVKTMEQAINNKDMDEIKVKLPQTITIIDKSVAFGIIHKNKGARTKSQLMRKVNSLSKA</sequence>
<evidence type="ECO:0000256" key="3">
    <source>
        <dbReference type="ARBA" id="ARBA00022884"/>
    </source>
</evidence>
<name>A0ABV6YZ03_UNCC1</name>
<comment type="similarity">
    <text evidence="1 7">Belongs to the bacterial ribosomal protein bS20 family.</text>
</comment>
<gene>
    <name evidence="7 8" type="primary">rpsT</name>
    <name evidence="8" type="ORF">ACFL27_14640</name>
</gene>
<dbReference type="Proteomes" id="UP001594351">
    <property type="component" value="Unassembled WGS sequence"/>
</dbReference>
<comment type="caution">
    <text evidence="8">The sequence shown here is derived from an EMBL/GenBank/DDBJ whole genome shotgun (WGS) entry which is preliminary data.</text>
</comment>
<evidence type="ECO:0000256" key="6">
    <source>
        <dbReference type="ARBA" id="ARBA00035136"/>
    </source>
</evidence>
<evidence type="ECO:0000256" key="4">
    <source>
        <dbReference type="ARBA" id="ARBA00022980"/>
    </source>
</evidence>
<dbReference type="Gene3D" id="1.20.58.110">
    <property type="entry name" value="Ribosomal protein S20"/>
    <property type="match status" value="1"/>
</dbReference>
<dbReference type="HAMAP" id="MF_00500">
    <property type="entry name" value="Ribosomal_bS20"/>
    <property type="match status" value="1"/>
</dbReference>
<proteinExistence type="inferred from homology"/>
<dbReference type="PANTHER" id="PTHR33398:SF1">
    <property type="entry name" value="SMALL RIBOSOMAL SUBUNIT PROTEIN BS20C"/>
    <property type="match status" value="1"/>
</dbReference>
<evidence type="ECO:0000256" key="5">
    <source>
        <dbReference type="ARBA" id="ARBA00023274"/>
    </source>
</evidence>
<keyword evidence="2 7" id="KW-0699">rRNA-binding</keyword>
<evidence type="ECO:0000256" key="1">
    <source>
        <dbReference type="ARBA" id="ARBA00007634"/>
    </source>
</evidence>
<evidence type="ECO:0000313" key="9">
    <source>
        <dbReference type="Proteomes" id="UP001594351"/>
    </source>
</evidence>
<dbReference type="GO" id="GO:0005840">
    <property type="term" value="C:ribosome"/>
    <property type="evidence" value="ECO:0007669"/>
    <property type="project" value="UniProtKB-KW"/>
</dbReference>
<reference evidence="8 9" key="1">
    <citation type="submission" date="2024-09" db="EMBL/GenBank/DDBJ databases">
        <title>Laminarin stimulates single cell rates of sulfate reduction while oxygen inhibits transcriptomic activity in coastal marine sediment.</title>
        <authorList>
            <person name="Lindsay M."/>
            <person name="Orcutt B."/>
            <person name="Emerson D."/>
            <person name="Stepanauskas R."/>
            <person name="D'Angelo T."/>
        </authorList>
    </citation>
    <scope>NUCLEOTIDE SEQUENCE [LARGE SCALE GENOMIC DNA]</scope>
    <source>
        <strain evidence="8">SAG AM-311-K15</strain>
    </source>
</reference>
<comment type="function">
    <text evidence="7">Binds directly to 16S ribosomal RNA.</text>
</comment>
<dbReference type="Pfam" id="PF01649">
    <property type="entry name" value="Ribosomal_S20p"/>
    <property type="match status" value="1"/>
</dbReference>
<dbReference type="SUPFAM" id="SSF46992">
    <property type="entry name" value="Ribosomal protein S20"/>
    <property type="match status" value="1"/>
</dbReference>